<evidence type="ECO:0000256" key="1">
    <source>
        <dbReference type="ARBA" id="ARBA00004442"/>
    </source>
</evidence>
<reference evidence="9 10" key="1">
    <citation type="journal article" date="2015" name="Int. J. Syst. Evol. Microbiol.">
        <title>Flavisolibacter ginsenosidimutans sp. nov., with ginsenoside-converting activity isolated from soil used for cultivating ginseng.</title>
        <authorList>
            <person name="Zhao Y."/>
            <person name="Liu Q."/>
            <person name="Kang M.S."/>
            <person name="Jin F."/>
            <person name="Yu H."/>
            <person name="Im W.T."/>
        </authorList>
    </citation>
    <scope>NUCLEOTIDE SEQUENCE [LARGE SCALE GENOMIC DNA]</scope>
    <source>
        <strain evidence="9 10">Gsoil 636</strain>
    </source>
</reference>
<keyword evidence="4" id="KW-1134">Transmembrane beta strand</keyword>
<feature type="signal peptide" evidence="8">
    <location>
        <begin position="1"/>
        <end position="21"/>
    </location>
</feature>
<dbReference type="AlphaFoldDB" id="A0A5B8UMJ2"/>
<dbReference type="GO" id="GO:1990281">
    <property type="term" value="C:efflux pump complex"/>
    <property type="evidence" value="ECO:0007669"/>
    <property type="project" value="TreeGrafter"/>
</dbReference>
<comment type="similarity">
    <text evidence="2">Belongs to the outer membrane factor (OMF) (TC 1.B.17) family.</text>
</comment>
<dbReference type="GO" id="GO:0015562">
    <property type="term" value="F:efflux transmembrane transporter activity"/>
    <property type="evidence" value="ECO:0007669"/>
    <property type="project" value="InterPro"/>
</dbReference>
<dbReference type="Pfam" id="PF02321">
    <property type="entry name" value="OEP"/>
    <property type="match status" value="2"/>
</dbReference>
<evidence type="ECO:0000256" key="3">
    <source>
        <dbReference type="ARBA" id="ARBA00022448"/>
    </source>
</evidence>
<evidence type="ECO:0000313" key="9">
    <source>
        <dbReference type="EMBL" id="QEC57897.1"/>
    </source>
</evidence>
<accession>A0A5B8UMJ2</accession>
<evidence type="ECO:0000313" key="10">
    <source>
        <dbReference type="Proteomes" id="UP000321204"/>
    </source>
</evidence>
<dbReference type="InterPro" id="IPR051906">
    <property type="entry name" value="TolC-like"/>
</dbReference>
<dbReference type="PANTHER" id="PTHR30026">
    <property type="entry name" value="OUTER MEMBRANE PROTEIN TOLC"/>
    <property type="match status" value="1"/>
</dbReference>
<evidence type="ECO:0000256" key="5">
    <source>
        <dbReference type="ARBA" id="ARBA00022692"/>
    </source>
</evidence>
<dbReference type="GO" id="GO:0009279">
    <property type="term" value="C:cell outer membrane"/>
    <property type="evidence" value="ECO:0007669"/>
    <property type="project" value="UniProtKB-SubCell"/>
</dbReference>
<keyword evidence="7" id="KW-0998">Cell outer membrane</keyword>
<dbReference type="InterPro" id="IPR003423">
    <property type="entry name" value="OMP_efflux"/>
</dbReference>
<evidence type="ECO:0000256" key="6">
    <source>
        <dbReference type="ARBA" id="ARBA00023136"/>
    </source>
</evidence>
<keyword evidence="6" id="KW-0472">Membrane</keyword>
<keyword evidence="3" id="KW-0813">Transport</keyword>
<dbReference type="PANTHER" id="PTHR30026:SF20">
    <property type="entry name" value="OUTER MEMBRANE PROTEIN TOLC"/>
    <property type="match status" value="1"/>
</dbReference>
<dbReference type="KEGG" id="fgg:FSB75_18965"/>
<dbReference type="SUPFAM" id="SSF56954">
    <property type="entry name" value="Outer membrane efflux proteins (OEP)"/>
    <property type="match status" value="1"/>
</dbReference>
<evidence type="ECO:0000256" key="2">
    <source>
        <dbReference type="ARBA" id="ARBA00007613"/>
    </source>
</evidence>
<dbReference type="Gene3D" id="1.20.1600.10">
    <property type="entry name" value="Outer membrane efflux proteins (OEP)"/>
    <property type="match status" value="1"/>
</dbReference>
<feature type="chain" id="PRO_5023100553" evidence="8">
    <location>
        <begin position="22"/>
        <end position="441"/>
    </location>
</feature>
<keyword evidence="5" id="KW-0812">Transmembrane</keyword>
<dbReference type="RefSeq" id="WP_146790697.1">
    <property type="nucleotide sequence ID" value="NZ_BAABIO010000003.1"/>
</dbReference>
<evidence type="ECO:0000256" key="4">
    <source>
        <dbReference type="ARBA" id="ARBA00022452"/>
    </source>
</evidence>
<proteinExistence type="inferred from homology"/>
<evidence type="ECO:0000256" key="8">
    <source>
        <dbReference type="SAM" id="SignalP"/>
    </source>
</evidence>
<organism evidence="9 10">
    <name type="scientific">Flavisolibacter ginsenosidimutans</name>
    <dbReference type="NCBI Taxonomy" id="661481"/>
    <lineage>
        <taxon>Bacteria</taxon>
        <taxon>Pseudomonadati</taxon>
        <taxon>Bacteroidota</taxon>
        <taxon>Chitinophagia</taxon>
        <taxon>Chitinophagales</taxon>
        <taxon>Chitinophagaceae</taxon>
        <taxon>Flavisolibacter</taxon>
    </lineage>
</organism>
<keyword evidence="10" id="KW-1185">Reference proteome</keyword>
<dbReference type="OrthoDB" id="9811587at2"/>
<dbReference type="EMBL" id="CP042433">
    <property type="protein sequence ID" value="QEC57897.1"/>
    <property type="molecule type" value="Genomic_DNA"/>
</dbReference>
<keyword evidence="8" id="KW-0732">Signal</keyword>
<evidence type="ECO:0000256" key="7">
    <source>
        <dbReference type="ARBA" id="ARBA00023237"/>
    </source>
</evidence>
<protein>
    <submittedName>
        <fullName evidence="9">TolC family protein</fullName>
    </submittedName>
</protein>
<dbReference type="GO" id="GO:0015288">
    <property type="term" value="F:porin activity"/>
    <property type="evidence" value="ECO:0007669"/>
    <property type="project" value="TreeGrafter"/>
</dbReference>
<name>A0A5B8UMJ2_9BACT</name>
<comment type="subcellular location">
    <subcellularLocation>
        <location evidence="1">Cell outer membrane</location>
    </subcellularLocation>
</comment>
<dbReference type="Proteomes" id="UP000321204">
    <property type="component" value="Chromosome"/>
</dbReference>
<sequence length="441" mass="49210">MKRRVIFGSFFFFLLRITAWAQHFTLQQCIDTALAKNISVKQSSLLAETAEVNLKQARANLLPDLNANVNHGINEGRSIDPFTNAYVNQSVNYANYGINSGVVLFNGMSLQNSVKQTAYAYDASRMEWQQAKDNLTLNVILAYLQVLNNEDLVSSATKQKELSAKQLERLDILDKQGAVAPSQVSDVKGQLMNDELNILNLRNSLQTAKLTLAQLMNVPYSEAMNLERINTEDFLTAYAKSSSEVYETALQQFSLVKAVELRKKSYEYAVKSARGSLYPSLVLGGSVQTNYSSAAQNAGGKISYKDQLSNNVFSGLNLGLRIPVFNSFRAKNNIRLAGIALRNSELVEEGTKLQLQQQIEQAHLNMTNAYERYKTLLEQVSAYTTSFKAAEARFTAGVGTSVDYLIAKNNLDRANINLISTKYDFVLRKKVLDYYQNANAK</sequence>
<gene>
    <name evidence="9" type="ORF">FSB75_18965</name>
</gene>